<dbReference type="Proteomes" id="UP001595722">
    <property type="component" value="Unassembled WGS sequence"/>
</dbReference>
<name>A0ABV7VR30_9GAMM</name>
<proteinExistence type="predicted"/>
<dbReference type="Pfam" id="PF13460">
    <property type="entry name" value="NAD_binding_10"/>
    <property type="match status" value="1"/>
</dbReference>
<dbReference type="SUPFAM" id="SSF51735">
    <property type="entry name" value="NAD(P)-binding Rossmann-fold domains"/>
    <property type="match status" value="1"/>
</dbReference>
<comment type="caution">
    <text evidence="2">The sequence shown here is derived from an EMBL/GenBank/DDBJ whole genome shotgun (WGS) entry which is preliminary data.</text>
</comment>
<evidence type="ECO:0000313" key="2">
    <source>
        <dbReference type="EMBL" id="MFC3679562.1"/>
    </source>
</evidence>
<feature type="domain" description="NAD(P)-binding" evidence="1">
    <location>
        <begin position="7"/>
        <end position="170"/>
    </location>
</feature>
<gene>
    <name evidence="2" type="ORF">ACFOMG_05480</name>
</gene>
<dbReference type="PANTHER" id="PTHR43245:SF51">
    <property type="entry name" value="SHORT CHAIN DEHYDROGENASE_REDUCTASE FAMILY 42E, MEMBER 2"/>
    <property type="match status" value="1"/>
</dbReference>
<protein>
    <submittedName>
        <fullName evidence="2">NAD-dependent epimerase/dehydratase family protein</fullName>
    </submittedName>
</protein>
<sequence length="360" mass="41358">MRVLVLGGTGAMGKHLVHLLVEEGKDVHVTSRTRSGMEAGVHYIQGNAQDLNFLMGILTESWDSIVDFMVYTTPIFQKRYSYLLNATKQYVFISSARVYANSEEPIKECSPRLLDVVKDDGYLKTDEYALTKARQEDLLLASQSKNWTIIRPYITYDDERLQLGVLEKEDWLYRALNGRSIVTAQDIQNKSTTLTAGIDVAYAICSVLGKQEALGEAFHITGNKNVTWKEILNIYLEVLKKQGFNTGFVEQSLNDFLTWRKGRYQVIYDRLFDRIFDNSKINNFIDNSKFIAPQEGLSDCLTSFLNRKPWQFKSPNWQEEALKDRALKESTSLCEIPNCKQKLKYQIFKNLPEVGRILTK</sequence>
<dbReference type="InterPro" id="IPR050177">
    <property type="entry name" value="Lipid_A_modif_metabolic_enz"/>
</dbReference>
<keyword evidence="3" id="KW-1185">Reference proteome</keyword>
<evidence type="ECO:0000259" key="1">
    <source>
        <dbReference type="Pfam" id="PF13460"/>
    </source>
</evidence>
<accession>A0ABV7VR30</accession>
<evidence type="ECO:0000313" key="3">
    <source>
        <dbReference type="Proteomes" id="UP001595722"/>
    </source>
</evidence>
<organism evidence="2 3">
    <name type="scientific">Bacterioplanoides pacificum</name>
    <dbReference type="NCBI Taxonomy" id="1171596"/>
    <lineage>
        <taxon>Bacteria</taxon>
        <taxon>Pseudomonadati</taxon>
        <taxon>Pseudomonadota</taxon>
        <taxon>Gammaproteobacteria</taxon>
        <taxon>Oceanospirillales</taxon>
        <taxon>Oceanospirillaceae</taxon>
        <taxon>Bacterioplanoides</taxon>
    </lineage>
</organism>
<dbReference type="InterPro" id="IPR016040">
    <property type="entry name" value="NAD(P)-bd_dom"/>
</dbReference>
<dbReference type="EMBL" id="JBHRYB010000005">
    <property type="protein sequence ID" value="MFC3679562.1"/>
    <property type="molecule type" value="Genomic_DNA"/>
</dbReference>
<reference evidence="3" key="1">
    <citation type="journal article" date="2019" name="Int. J. Syst. Evol. Microbiol.">
        <title>The Global Catalogue of Microorganisms (GCM) 10K type strain sequencing project: providing services to taxonomists for standard genome sequencing and annotation.</title>
        <authorList>
            <consortium name="The Broad Institute Genomics Platform"/>
            <consortium name="The Broad Institute Genome Sequencing Center for Infectious Disease"/>
            <person name="Wu L."/>
            <person name="Ma J."/>
        </authorList>
    </citation>
    <scope>NUCLEOTIDE SEQUENCE [LARGE SCALE GENOMIC DNA]</scope>
    <source>
        <strain evidence="3">KCTC 42424</strain>
    </source>
</reference>
<dbReference type="PANTHER" id="PTHR43245">
    <property type="entry name" value="BIFUNCTIONAL POLYMYXIN RESISTANCE PROTEIN ARNA"/>
    <property type="match status" value="1"/>
</dbReference>
<dbReference type="Gene3D" id="3.40.50.720">
    <property type="entry name" value="NAD(P)-binding Rossmann-like Domain"/>
    <property type="match status" value="1"/>
</dbReference>
<dbReference type="RefSeq" id="WP_376865282.1">
    <property type="nucleotide sequence ID" value="NZ_JBHRYB010000005.1"/>
</dbReference>
<dbReference type="InterPro" id="IPR036291">
    <property type="entry name" value="NAD(P)-bd_dom_sf"/>
</dbReference>